<protein>
    <submittedName>
        <fullName evidence="1">Uncharacterized protein</fullName>
    </submittedName>
</protein>
<evidence type="ECO:0000313" key="1">
    <source>
        <dbReference type="EMBL" id="KAH7904418.1"/>
    </source>
</evidence>
<keyword evidence="2" id="KW-1185">Reference proteome</keyword>
<dbReference type="Proteomes" id="UP000790377">
    <property type="component" value="Unassembled WGS sequence"/>
</dbReference>
<dbReference type="EMBL" id="MU268480">
    <property type="protein sequence ID" value="KAH7904418.1"/>
    <property type="molecule type" value="Genomic_DNA"/>
</dbReference>
<proteinExistence type="predicted"/>
<organism evidence="1 2">
    <name type="scientific">Hygrophoropsis aurantiaca</name>
    <dbReference type="NCBI Taxonomy" id="72124"/>
    <lineage>
        <taxon>Eukaryota</taxon>
        <taxon>Fungi</taxon>
        <taxon>Dikarya</taxon>
        <taxon>Basidiomycota</taxon>
        <taxon>Agaricomycotina</taxon>
        <taxon>Agaricomycetes</taxon>
        <taxon>Agaricomycetidae</taxon>
        <taxon>Boletales</taxon>
        <taxon>Coniophorineae</taxon>
        <taxon>Hygrophoropsidaceae</taxon>
        <taxon>Hygrophoropsis</taxon>
    </lineage>
</organism>
<name>A0ACB7ZUE4_9AGAM</name>
<reference evidence="1" key="1">
    <citation type="journal article" date="2021" name="New Phytol.">
        <title>Evolutionary innovations through gain and loss of genes in the ectomycorrhizal Boletales.</title>
        <authorList>
            <person name="Wu G."/>
            <person name="Miyauchi S."/>
            <person name="Morin E."/>
            <person name="Kuo A."/>
            <person name="Drula E."/>
            <person name="Varga T."/>
            <person name="Kohler A."/>
            <person name="Feng B."/>
            <person name="Cao Y."/>
            <person name="Lipzen A."/>
            <person name="Daum C."/>
            <person name="Hundley H."/>
            <person name="Pangilinan J."/>
            <person name="Johnson J."/>
            <person name="Barry K."/>
            <person name="LaButti K."/>
            <person name="Ng V."/>
            <person name="Ahrendt S."/>
            <person name="Min B."/>
            <person name="Choi I.G."/>
            <person name="Park H."/>
            <person name="Plett J.M."/>
            <person name="Magnuson J."/>
            <person name="Spatafora J.W."/>
            <person name="Nagy L.G."/>
            <person name="Henrissat B."/>
            <person name="Grigoriev I.V."/>
            <person name="Yang Z.L."/>
            <person name="Xu J."/>
            <person name="Martin F.M."/>
        </authorList>
    </citation>
    <scope>NUCLEOTIDE SEQUENCE</scope>
    <source>
        <strain evidence="1">ATCC 28755</strain>
    </source>
</reference>
<sequence>MWTCNCGSQKYNAYHICKHLVQAVPRVPASFFHQVVRRRTKPLYRHPALCSSTISNSPNPAMLPDGSITDGDDHIWTGDKKVLEGGGGWRDLERKADVILGKRRHNDLEVPVALAGVSTAADSLSDAGTEISDAISYASDQEETELDELTEIVAKGATYLREAAARLDAQIPHKNKLWMKNVAESGWLKGVERFVNDTNRVESTGRARDTTWPRNAAEAKRSRNVMGYQARYRSTSSTPAIFDEDL</sequence>
<evidence type="ECO:0000313" key="2">
    <source>
        <dbReference type="Proteomes" id="UP000790377"/>
    </source>
</evidence>
<gene>
    <name evidence="1" type="ORF">BJ138DRAFT_1019167</name>
</gene>
<comment type="caution">
    <text evidence="1">The sequence shown here is derived from an EMBL/GenBank/DDBJ whole genome shotgun (WGS) entry which is preliminary data.</text>
</comment>
<accession>A0ACB7ZUE4</accession>